<dbReference type="InterPro" id="IPR054828">
    <property type="entry name" value="Vit_B12_bind_prot"/>
</dbReference>
<dbReference type="HOGENOM" id="CLU_038034_2_5_6"/>
<gene>
    <name evidence="3" type="ordered locus">TVNIR_3484</name>
</gene>
<dbReference type="AlphaFoldDB" id="L0DZU1"/>
<dbReference type="Gene3D" id="3.40.50.1980">
    <property type="entry name" value="Nitrogenase molybdenum iron protein domain"/>
    <property type="match status" value="2"/>
</dbReference>
<evidence type="ECO:0000256" key="1">
    <source>
        <dbReference type="ARBA" id="ARBA00022729"/>
    </source>
</evidence>
<dbReference type="InterPro" id="IPR050902">
    <property type="entry name" value="ABC_Transporter_SBP"/>
</dbReference>
<name>L0DZU1_THIND</name>
<feature type="domain" description="Fe/B12 periplasmic-binding" evidence="2">
    <location>
        <begin position="24"/>
        <end position="272"/>
    </location>
</feature>
<proteinExistence type="predicted"/>
<dbReference type="GO" id="GO:0071281">
    <property type="term" value="P:cellular response to iron ion"/>
    <property type="evidence" value="ECO:0007669"/>
    <property type="project" value="TreeGrafter"/>
</dbReference>
<evidence type="ECO:0000313" key="4">
    <source>
        <dbReference type="Proteomes" id="UP000010809"/>
    </source>
</evidence>
<dbReference type="PATRIC" id="fig|1255043.3.peg.3514"/>
<organism evidence="3 4">
    <name type="scientific">Thioalkalivibrio nitratireducens (strain DSM 14787 / UNIQEM 213 / ALEN2)</name>
    <dbReference type="NCBI Taxonomy" id="1255043"/>
    <lineage>
        <taxon>Bacteria</taxon>
        <taxon>Pseudomonadati</taxon>
        <taxon>Pseudomonadota</taxon>
        <taxon>Gammaproteobacteria</taxon>
        <taxon>Chromatiales</taxon>
        <taxon>Ectothiorhodospiraceae</taxon>
        <taxon>Thioalkalivibrio</taxon>
    </lineage>
</organism>
<keyword evidence="4" id="KW-1185">Reference proteome</keyword>
<dbReference type="SUPFAM" id="SSF53807">
    <property type="entry name" value="Helical backbone' metal receptor"/>
    <property type="match status" value="1"/>
</dbReference>
<reference evidence="3" key="1">
    <citation type="submission" date="2015-12" db="EMBL/GenBank/DDBJ databases">
        <authorList>
            <person name="Tikhonova T.V."/>
            <person name="Pavlov A.R."/>
            <person name="Beletsky A.V."/>
            <person name="Mardanov A.V."/>
            <person name="Sorokin D.Y."/>
            <person name="Ravin N.V."/>
            <person name="Popov V.O."/>
        </authorList>
    </citation>
    <scope>NUCLEOTIDE SEQUENCE</scope>
    <source>
        <strain evidence="3">DSM 14787</strain>
    </source>
</reference>
<evidence type="ECO:0000259" key="2">
    <source>
        <dbReference type="PROSITE" id="PS50983"/>
    </source>
</evidence>
<dbReference type="InterPro" id="IPR002491">
    <property type="entry name" value="ABC_transptr_periplasmic_BD"/>
</dbReference>
<dbReference type="KEGG" id="tni:TVNIR_3484"/>
<keyword evidence="1" id="KW-0732">Signal</keyword>
<dbReference type="Proteomes" id="UP000010809">
    <property type="component" value="Chromosome"/>
</dbReference>
<dbReference type="PANTHER" id="PTHR30535:SF34">
    <property type="entry name" value="MOLYBDATE-BINDING PROTEIN MOLA"/>
    <property type="match status" value="1"/>
</dbReference>
<dbReference type="PROSITE" id="PS50983">
    <property type="entry name" value="FE_B12_PBP"/>
    <property type="match status" value="1"/>
</dbReference>
<protein>
    <submittedName>
        <fullName evidence="3">Vitamin B12 ABC transporter, B12-binding component BtuF</fullName>
    </submittedName>
</protein>
<dbReference type="eggNOG" id="COG0614">
    <property type="taxonomic scope" value="Bacteria"/>
</dbReference>
<evidence type="ECO:0000313" key="3">
    <source>
        <dbReference type="EMBL" id="AGA35119.1"/>
    </source>
</evidence>
<accession>L0DZU1</accession>
<dbReference type="CDD" id="cd01144">
    <property type="entry name" value="BtuF"/>
    <property type="match status" value="1"/>
</dbReference>
<dbReference type="NCBIfam" id="NF038402">
    <property type="entry name" value="TroA_like"/>
    <property type="match status" value="1"/>
</dbReference>
<sequence>MLAADHCATGVDGDRLCLSAPAQRVVSLAPHLTEMLFAVGAGERVVGAVAYSDYPEAAREIPEIGGYRGLDLERIVRLKPDLVVAWADGNPRAELERLERLGLAVFATPGRSFDDVPKTLRQLGRLTGRESQADAAAADFVTRLEYWTARYRHQPRLKGFFEIWPSPLVTVGPRHYISEAMGRCGIDNIVTDGLGDTPTWSEEAVIRAAPDLIITSPPARDFDRWRRWQDLPAARFDGLLVLPADVLMRAGPRLVDGLQALCEMADRVRERRP</sequence>
<dbReference type="Pfam" id="PF01497">
    <property type="entry name" value="Peripla_BP_2"/>
    <property type="match status" value="1"/>
</dbReference>
<dbReference type="PANTHER" id="PTHR30535">
    <property type="entry name" value="VITAMIN B12-BINDING PROTEIN"/>
    <property type="match status" value="1"/>
</dbReference>
<dbReference type="EMBL" id="CP003989">
    <property type="protein sequence ID" value="AGA35119.1"/>
    <property type="molecule type" value="Genomic_DNA"/>
</dbReference>
<dbReference type="STRING" id="1255043.TVNIR_3484"/>